<sequence>MVEDGWVLVPEGQTGMSSLKDGIVEDELEKASDFGDSLGSSTFHTPINGQPVGTKNHAKPAHDSAQDLVGKASSKDEIIQEELERTSPSNPNKSDVEEKIKHAFSSDMKEENAEDGPKPASLSNSNGENFEDQLNQAPRVNQGQHELAPRFREAQFGLDQRYG</sequence>
<evidence type="ECO:0000313" key="3">
    <source>
        <dbReference type="Proteomes" id="UP001164743"/>
    </source>
</evidence>
<dbReference type="Proteomes" id="UP001164743">
    <property type="component" value="Chromosome 9A"/>
</dbReference>
<feature type="region of interest" description="Disordered" evidence="1">
    <location>
        <begin position="33"/>
        <end position="163"/>
    </location>
</feature>
<dbReference type="RefSeq" id="XP_053023834.1">
    <property type="nucleotide sequence ID" value="XM_053172611.1"/>
</dbReference>
<accession>A0ABY7CSR8</accession>
<name>A0ABY7CSR8_9BASI</name>
<proteinExistence type="predicted"/>
<evidence type="ECO:0000313" key="2">
    <source>
        <dbReference type="EMBL" id="WAQ88279.1"/>
    </source>
</evidence>
<evidence type="ECO:0000256" key="1">
    <source>
        <dbReference type="SAM" id="MobiDB-lite"/>
    </source>
</evidence>
<feature type="compositionally biased region" description="Basic and acidic residues" evidence="1">
    <location>
        <begin position="107"/>
        <end position="117"/>
    </location>
</feature>
<protein>
    <submittedName>
        <fullName evidence="2">Uncharacterized protein</fullName>
    </submittedName>
</protein>
<dbReference type="GeneID" id="77813506"/>
<keyword evidence="3" id="KW-1185">Reference proteome</keyword>
<feature type="compositionally biased region" description="Basic and acidic residues" evidence="1">
    <location>
        <begin position="73"/>
        <end position="85"/>
    </location>
</feature>
<feature type="compositionally biased region" description="Polar residues" evidence="1">
    <location>
        <begin position="121"/>
        <end position="144"/>
    </location>
</feature>
<dbReference type="EMBL" id="CP110429">
    <property type="protein sequence ID" value="WAQ88279.1"/>
    <property type="molecule type" value="Genomic_DNA"/>
</dbReference>
<organism evidence="2 3">
    <name type="scientific">Puccinia triticina</name>
    <dbReference type="NCBI Taxonomy" id="208348"/>
    <lineage>
        <taxon>Eukaryota</taxon>
        <taxon>Fungi</taxon>
        <taxon>Dikarya</taxon>
        <taxon>Basidiomycota</taxon>
        <taxon>Pucciniomycotina</taxon>
        <taxon>Pucciniomycetes</taxon>
        <taxon>Pucciniales</taxon>
        <taxon>Pucciniaceae</taxon>
        <taxon>Puccinia</taxon>
    </lineage>
</organism>
<reference evidence="2" key="1">
    <citation type="submission" date="2022-10" db="EMBL/GenBank/DDBJ databases">
        <title>Puccinia triticina Genome sequencing and assembly.</title>
        <authorList>
            <person name="Li C."/>
        </authorList>
    </citation>
    <scope>NUCLEOTIDE SEQUENCE</scope>
    <source>
        <strain evidence="2">Pt15</strain>
    </source>
</reference>
<feature type="compositionally biased region" description="Polar residues" evidence="1">
    <location>
        <begin position="38"/>
        <end position="53"/>
    </location>
</feature>
<gene>
    <name evidence="2" type="ORF">PtA15_9A406</name>
</gene>